<evidence type="ECO:0000256" key="1">
    <source>
        <dbReference type="ARBA" id="ARBA00022679"/>
    </source>
</evidence>
<accession>A0A385SU38</accession>
<organism evidence="4 5">
    <name type="scientific">Chryseolinea soli</name>
    <dbReference type="NCBI Taxonomy" id="2321403"/>
    <lineage>
        <taxon>Bacteria</taxon>
        <taxon>Pseudomonadati</taxon>
        <taxon>Bacteroidota</taxon>
        <taxon>Cytophagia</taxon>
        <taxon>Cytophagales</taxon>
        <taxon>Fulvivirgaceae</taxon>
        <taxon>Chryseolinea</taxon>
    </lineage>
</organism>
<evidence type="ECO:0000313" key="4">
    <source>
        <dbReference type="EMBL" id="AYB33485.1"/>
    </source>
</evidence>
<dbReference type="Pfam" id="PF00583">
    <property type="entry name" value="Acetyltransf_1"/>
    <property type="match status" value="1"/>
</dbReference>
<dbReference type="InterPro" id="IPR016181">
    <property type="entry name" value="Acyl_CoA_acyltransferase"/>
</dbReference>
<gene>
    <name evidence="4" type="ORF">D4L85_24130</name>
</gene>
<reference evidence="5" key="1">
    <citation type="submission" date="2018-09" db="EMBL/GenBank/DDBJ databases">
        <title>Chryseolinea sp. KIS68-18 isolated from soil.</title>
        <authorList>
            <person name="Weon H.-Y."/>
            <person name="Kwon S.-W."/>
            <person name="Lee S.A."/>
        </authorList>
    </citation>
    <scope>NUCLEOTIDE SEQUENCE [LARGE SCALE GENOMIC DNA]</scope>
    <source>
        <strain evidence="5">KIS68-18</strain>
    </source>
</reference>
<name>A0A385SU38_9BACT</name>
<dbReference type="CDD" id="cd04301">
    <property type="entry name" value="NAT_SF"/>
    <property type="match status" value="1"/>
</dbReference>
<dbReference type="PANTHER" id="PTHR10545:SF29">
    <property type="entry name" value="GH14572P-RELATED"/>
    <property type="match status" value="1"/>
</dbReference>
<keyword evidence="2" id="KW-0012">Acyltransferase</keyword>
<evidence type="ECO:0000259" key="3">
    <source>
        <dbReference type="PROSITE" id="PS51186"/>
    </source>
</evidence>
<dbReference type="RefSeq" id="WP_119756719.1">
    <property type="nucleotide sequence ID" value="NZ_CP032382.1"/>
</dbReference>
<dbReference type="Proteomes" id="UP000266183">
    <property type="component" value="Chromosome"/>
</dbReference>
<dbReference type="Gene3D" id="3.40.630.30">
    <property type="match status" value="1"/>
</dbReference>
<dbReference type="PANTHER" id="PTHR10545">
    <property type="entry name" value="DIAMINE N-ACETYLTRANSFERASE"/>
    <property type="match status" value="1"/>
</dbReference>
<dbReference type="EMBL" id="CP032382">
    <property type="protein sequence ID" value="AYB33485.1"/>
    <property type="molecule type" value="Genomic_DNA"/>
</dbReference>
<dbReference type="AlphaFoldDB" id="A0A385SU38"/>
<feature type="domain" description="N-acetyltransferase" evidence="3">
    <location>
        <begin position="3"/>
        <end position="157"/>
    </location>
</feature>
<dbReference type="KEGG" id="chk:D4L85_24130"/>
<dbReference type="GO" id="GO:0008080">
    <property type="term" value="F:N-acetyltransferase activity"/>
    <property type="evidence" value="ECO:0007669"/>
    <property type="project" value="TreeGrafter"/>
</dbReference>
<keyword evidence="1 4" id="KW-0808">Transferase</keyword>
<dbReference type="PROSITE" id="PS51186">
    <property type="entry name" value="GNAT"/>
    <property type="match status" value="1"/>
</dbReference>
<dbReference type="InterPro" id="IPR051016">
    <property type="entry name" value="Diverse_Substrate_AcTransf"/>
</dbReference>
<evidence type="ECO:0000313" key="5">
    <source>
        <dbReference type="Proteomes" id="UP000266183"/>
    </source>
</evidence>
<keyword evidence="5" id="KW-1185">Reference proteome</keyword>
<dbReference type="InterPro" id="IPR000182">
    <property type="entry name" value="GNAT_dom"/>
</dbReference>
<dbReference type="OrthoDB" id="9805924at2"/>
<dbReference type="SUPFAM" id="SSF55729">
    <property type="entry name" value="Acyl-CoA N-acyltransferases (Nat)"/>
    <property type="match status" value="1"/>
</dbReference>
<sequence>MEYNIRPCEQGDLPVLVSLCGSHAAHERASYSPDGKQEALHRAIFAGSPSLYCYVVESQASVVGYFTFTFDFSTWDARRFLYLDCLYLNAEYRNLGIGKKVFDLLVDIATQNQCVNIQWQTPLFNERAIKFYNRVGARAKEKMRFSLEPTAANKAYK</sequence>
<protein>
    <submittedName>
        <fullName evidence="4">GNAT family N-acetyltransferase</fullName>
    </submittedName>
</protein>
<proteinExistence type="predicted"/>
<evidence type="ECO:0000256" key="2">
    <source>
        <dbReference type="ARBA" id="ARBA00023315"/>
    </source>
</evidence>